<reference evidence="2 3" key="1">
    <citation type="journal article" date="2016" name="Nat. Commun.">
        <title>Thousands of microbial genomes shed light on interconnected biogeochemical processes in an aquifer system.</title>
        <authorList>
            <person name="Anantharaman K."/>
            <person name="Brown C.T."/>
            <person name="Hug L.A."/>
            <person name="Sharon I."/>
            <person name="Castelle C.J."/>
            <person name="Probst A.J."/>
            <person name="Thomas B.C."/>
            <person name="Singh A."/>
            <person name="Wilkins M.J."/>
            <person name="Karaoz U."/>
            <person name="Brodie E.L."/>
            <person name="Williams K.H."/>
            <person name="Hubbard S.S."/>
            <person name="Banfield J.F."/>
        </authorList>
    </citation>
    <scope>NUCLEOTIDE SEQUENCE [LARGE SCALE GENOMIC DNA]</scope>
</reference>
<organism evidence="2 3">
    <name type="scientific">Candidatus Curtissbacteria bacterium RIFCSPLOWO2_01_FULL_38_11b</name>
    <dbReference type="NCBI Taxonomy" id="1797725"/>
    <lineage>
        <taxon>Bacteria</taxon>
        <taxon>Candidatus Curtissiibacteriota</taxon>
    </lineage>
</organism>
<sequence>MELKEFLKIIKRYSLFIIILAALGAAVGFSSTNLTSAGFKRTQTYIISPQSPVLENSPDYHAQNYYLGENLKNSTDSFVAILQSEDFQKEVMSPGDELAVRKIAPQVIRLTYNSQSENNASTNLEQVVEKFNIKFGILFEKGTSIQLKPVGAQLPPLYSKLNNFTLLAAGLVLGVSFALFVVALKEYNRI</sequence>
<dbReference type="EMBL" id="MFBO01000037">
    <property type="protein sequence ID" value="OGD97148.1"/>
    <property type="molecule type" value="Genomic_DNA"/>
</dbReference>
<protein>
    <recommendedName>
        <fullName evidence="4">Polysaccharide chain length determinant N-terminal domain-containing protein</fullName>
    </recommendedName>
</protein>
<dbReference type="AlphaFoldDB" id="A0A1F5GZ65"/>
<keyword evidence="1" id="KW-1133">Transmembrane helix</keyword>
<name>A0A1F5GZ65_9BACT</name>
<keyword evidence="1" id="KW-0812">Transmembrane</keyword>
<comment type="caution">
    <text evidence="2">The sequence shown here is derived from an EMBL/GenBank/DDBJ whole genome shotgun (WGS) entry which is preliminary data.</text>
</comment>
<feature type="transmembrane region" description="Helical" evidence="1">
    <location>
        <begin position="164"/>
        <end position="184"/>
    </location>
</feature>
<evidence type="ECO:0000256" key="1">
    <source>
        <dbReference type="SAM" id="Phobius"/>
    </source>
</evidence>
<keyword evidence="1" id="KW-0472">Membrane</keyword>
<dbReference type="Proteomes" id="UP000176740">
    <property type="component" value="Unassembled WGS sequence"/>
</dbReference>
<feature type="transmembrane region" description="Helical" evidence="1">
    <location>
        <begin position="12"/>
        <end position="31"/>
    </location>
</feature>
<proteinExistence type="predicted"/>
<dbReference type="STRING" id="1797725.A3A49_00955"/>
<evidence type="ECO:0008006" key="4">
    <source>
        <dbReference type="Google" id="ProtNLM"/>
    </source>
</evidence>
<accession>A0A1F5GZ65</accession>
<evidence type="ECO:0000313" key="2">
    <source>
        <dbReference type="EMBL" id="OGD97148.1"/>
    </source>
</evidence>
<gene>
    <name evidence="2" type="ORF">A3A49_00955</name>
</gene>
<evidence type="ECO:0000313" key="3">
    <source>
        <dbReference type="Proteomes" id="UP000176740"/>
    </source>
</evidence>